<dbReference type="PANTHER" id="PTHR42711:SF19">
    <property type="entry name" value="DOXORUBICIN RESISTANCE ATP-BINDING PROTEIN DRRA"/>
    <property type="match status" value="1"/>
</dbReference>
<sequence>MIQAQGLTRSFRTRSGPMEAVAGVDLSVAEGEAVGFLGPNGAGKTTTVRMLCTLLRPTSGTATVAGLDVVRQRAEVRRQIGYVGQSGSGGDHRAGDELRTQARLQGMTAAQAAERAAESAERFELTELLDRPCGRLSGGQRRRLDLALGLVHRPKVLFLDEPTAGLDPQSRANLWEHLRALRAEQNLTVFLTTHYLEEADGLCDRILVIDGGKIVAADTAKALKDQIGGDVIILETQQVGDCAAAAARVLPDCRPDVTAERVHLHCADAQRRLPELLKALDAAGVALSSVEVKRPSLEDAFLRLTGRSLREDRPATAAAPVSAPAVAR</sequence>
<dbReference type="Pfam" id="PF13732">
    <property type="entry name" value="DrrA1-3_C"/>
    <property type="match status" value="1"/>
</dbReference>
<comment type="subcellular location">
    <subcellularLocation>
        <location evidence="1">Cell membrane</location>
        <topology evidence="1">Peripheral membrane protein</topology>
        <orientation evidence="1">Cytoplasmic side</orientation>
    </subcellularLocation>
</comment>
<dbReference type="InterPro" id="IPR017871">
    <property type="entry name" value="ABC_transporter-like_CS"/>
</dbReference>
<dbReference type="PROSITE" id="PS50893">
    <property type="entry name" value="ABC_TRANSPORTER_2"/>
    <property type="match status" value="1"/>
</dbReference>
<dbReference type="GO" id="GO:0005524">
    <property type="term" value="F:ATP binding"/>
    <property type="evidence" value="ECO:0007669"/>
    <property type="project" value="UniProtKB-KW"/>
</dbReference>
<keyword evidence="5 11" id="KW-0067">ATP-binding</keyword>
<protein>
    <submittedName>
        <fullName evidence="11">ATP-binding cassette domain-containing protein</fullName>
    </submittedName>
</protein>
<dbReference type="SUPFAM" id="SSF52540">
    <property type="entry name" value="P-loop containing nucleoside triphosphate hydrolases"/>
    <property type="match status" value="1"/>
</dbReference>
<dbReference type="InterPro" id="IPR003593">
    <property type="entry name" value="AAA+_ATPase"/>
</dbReference>
<dbReference type="PANTHER" id="PTHR42711">
    <property type="entry name" value="ABC TRANSPORTER ATP-BINDING PROTEIN"/>
    <property type="match status" value="1"/>
</dbReference>
<keyword evidence="4" id="KW-0547">Nucleotide-binding</keyword>
<evidence type="ECO:0000256" key="7">
    <source>
        <dbReference type="ARBA" id="ARBA00023136"/>
    </source>
</evidence>
<reference evidence="12" key="1">
    <citation type="journal article" date="2019" name="Int. J. Syst. Evol. Microbiol.">
        <title>The Global Catalogue of Microorganisms (GCM) 10K type strain sequencing project: providing services to taxonomists for standard genome sequencing and annotation.</title>
        <authorList>
            <consortium name="The Broad Institute Genomics Platform"/>
            <consortium name="The Broad Institute Genome Sequencing Center for Infectious Disease"/>
            <person name="Wu L."/>
            <person name="Ma J."/>
        </authorList>
    </citation>
    <scope>NUCLEOTIDE SEQUENCE [LARGE SCALE GENOMIC DNA]</scope>
    <source>
        <strain evidence="12">JCM 13006</strain>
    </source>
</reference>
<keyword evidence="8" id="KW-0046">Antibiotic resistance</keyword>
<dbReference type="InterPro" id="IPR027417">
    <property type="entry name" value="P-loop_NTPase"/>
</dbReference>
<proteinExistence type="inferred from homology"/>
<evidence type="ECO:0000256" key="8">
    <source>
        <dbReference type="ARBA" id="ARBA00023251"/>
    </source>
</evidence>
<evidence type="ECO:0000313" key="12">
    <source>
        <dbReference type="Proteomes" id="UP001501752"/>
    </source>
</evidence>
<dbReference type="SMART" id="SM00382">
    <property type="entry name" value="AAA"/>
    <property type="match status" value="1"/>
</dbReference>
<accession>A0ABP9DCE2</accession>
<dbReference type="EMBL" id="BAABIS010000001">
    <property type="protein sequence ID" value="GAA4839247.1"/>
    <property type="molecule type" value="Genomic_DNA"/>
</dbReference>
<keyword evidence="3" id="KW-1003">Cell membrane</keyword>
<evidence type="ECO:0000256" key="6">
    <source>
        <dbReference type="ARBA" id="ARBA00022967"/>
    </source>
</evidence>
<dbReference type="InterPro" id="IPR003439">
    <property type="entry name" value="ABC_transporter-like_ATP-bd"/>
</dbReference>
<comment type="caution">
    <text evidence="11">The sequence shown here is derived from an EMBL/GenBank/DDBJ whole genome shotgun (WGS) entry which is preliminary data.</text>
</comment>
<feature type="domain" description="ABC transporter" evidence="10">
    <location>
        <begin position="2"/>
        <end position="236"/>
    </location>
</feature>
<dbReference type="Proteomes" id="UP001501752">
    <property type="component" value="Unassembled WGS sequence"/>
</dbReference>
<evidence type="ECO:0000313" key="11">
    <source>
        <dbReference type="EMBL" id="GAA4839247.1"/>
    </source>
</evidence>
<dbReference type="PROSITE" id="PS00211">
    <property type="entry name" value="ABC_TRANSPORTER_1"/>
    <property type="match status" value="1"/>
</dbReference>
<evidence type="ECO:0000256" key="4">
    <source>
        <dbReference type="ARBA" id="ARBA00022741"/>
    </source>
</evidence>
<evidence type="ECO:0000256" key="1">
    <source>
        <dbReference type="ARBA" id="ARBA00004413"/>
    </source>
</evidence>
<evidence type="ECO:0000256" key="9">
    <source>
        <dbReference type="ARBA" id="ARBA00049985"/>
    </source>
</evidence>
<evidence type="ECO:0000256" key="5">
    <source>
        <dbReference type="ARBA" id="ARBA00022840"/>
    </source>
</evidence>
<evidence type="ECO:0000256" key="2">
    <source>
        <dbReference type="ARBA" id="ARBA00022448"/>
    </source>
</evidence>
<dbReference type="Gene3D" id="3.40.50.300">
    <property type="entry name" value="P-loop containing nucleotide triphosphate hydrolases"/>
    <property type="match status" value="1"/>
</dbReference>
<evidence type="ECO:0000256" key="3">
    <source>
        <dbReference type="ARBA" id="ARBA00022475"/>
    </source>
</evidence>
<dbReference type="RefSeq" id="WP_345695805.1">
    <property type="nucleotide sequence ID" value="NZ_BAABIS010000001.1"/>
</dbReference>
<keyword evidence="7" id="KW-0472">Membrane</keyword>
<dbReference type="InterPro" id="IPR025302">
    <property type="entry name" value="DrrA1/2-like_C"/>
</dbReference>
<name>A0ABP9DCE2_9ACTN</name>
<comment type="similarity">
    <text evidence="9">Belongs to the ABC transporter superfamily. Drug exporter-1 (DrugE1) (TC 3.A.1.105) family.</text>
</comment>
<dbReference type="InterPro" id="IPR050763">
    <property type="entry name" value="ABC_transporter_ATP-binding"/>
</dbReference>
<keyword evidence="2" id="KW-0813">Transport</keyword>
<gene>
    <name evidence="11" type="ORF">GCM10023235_13200</name>
</gene>
<keyword evidence="6" id="KW-1278">Translocase</keyword>
<organism evidence="11 12">
    <name type="scientific">Kitasatospora terrestris</name>
    <dbReference type="NCBI Taxonomy" id="258051"/>
    <lineage>
        <taxon>Bacteria</taxon>
        <taxon>Bacillati</taxon>
        <taxon>Actinomycetota</taxon>
        <taxon>Actinomycetes</taxon>
        <taxon>Kitasatosporales</taxon>
        <taxon>Streptomycetaceae</taxon>
        <taxon>Kitasatospora</taxon>
    </lineage>
</organism>
<evidence type="ECO:0000259" key="10">
    <source>
        <dbReference type="PROSITE" id="PS50893"/>
    </source>
</evidence>
<keyword evidence="12" id="KW-1185">Reference proteome</keyword>
<dbReference type="NCBIfam" id="TIGR01188">
    <property type="entry name" value="drrA"/>
    <property type="match status" value="1"/>
</dbReference>
<dbReference type="InterPro" id="IPR005894">
    <property type="entry name" value="DrrA"/>
</dbReference>
<dbReference type="Pfam" id="PF00005">
    <property type="entry name" value="ABC_tran"/>
    <property type="match status" value="1"/>
</dbReference>